<evidence type="ECO:0000313" key="2">
    <source>
        <dbReference type="EMBL" id="PKI35788.1"/>
    </source>
</evidence>
<feature type="region of interest" description="Disordered" evidence="1">
    <location>
        <begin position="1"/>
        <end position="23"/>
    </location>
</feature>
<dbReference type="EMBL" id="PGOL01005218">
    <property type="protein sequence ID" value="PKI35788.1"/>
    <property type="molecule type" value="Genomic_DNA"/>
</dbReference>
<reference evidence="2 3" key="1">
    <citation type="submission" date="2017-11" db="EMBL/GenBank/DDBJ databases">
        <title>De-novo sequencing of pomegranate (Punica granatum L.) genome.</title>
        <authorList>
            <person name="Akparov Z."/>
            <person name="Amiraslanov A."/>
            <person name="Hajiyeva S."/>
            <person name="Abbasov M."/>
            <person name="Kaur K."/>
            <person name="Hamwieh A."/>
            <person name="Solovyev V."/>
            <person name="Salamov A."/>
            <person name="Braich B."/>
            <person name="Kosarev P."/>
            <person name="Mahmoud A."/>
            <person name="Hajiyev E."/>
            <person name="Babayeva S."/>
            <person name="Izzatullayeva V."/>
            <person name="Mammadov A."/>
            <person name="Mammadov A."/>
            <person name="Sharifova S."/>
            <person name="Ojaghi J."/>
            <person name="Eynullazada K."/>
            <person name="Bayramov B."/>
            <person name="Abdulazimova A."/>
            <person name="Shahmuradov I."/>
        </authorList>
    </citation>
    <scope>NUCLEOTIDE SEQUENCE [LARGE SCALE GENOMIC DNA]</scope>
    <source>
        <strain evidence="3">cv. AG2017</strain>
        <tissue evidence="2">Leaf</tissue>
    </source>
</reference>
<sequence length="83" mass="9029">MGRREGSQPDWGLPPSTLNSSNELARLGLPRLRGYLAREVEGQRGSPQSVGAPHPSFLVFYSKNRERGEGPLTRIGVPPPCCS</sequence>
<dbReference type="AlphaFoldDB" id="A0A2I0HVS8"/>
<dbReference type="Proteomes" id="UP000233551">
    <property type="component" value="Unassembled WGS sequence"/>
</dbReference>
<organism evidence="2 3">
    <name type="scientific">Punica granatum</name>
    <name type="common">Pomegranate</name>
    <dbReference type="NCBI Taxonomy" id="22663"/>
    <lineage>
        <taxon>Eukaryota</taxon>
        <taxon>Viridiplantae</taxon>
        <taxon>Streptophyta</taxon>
        <taxon>Embryophyta</taxon>
        <taxon>Tracheophyta</taxon>
        <taxon>Spermatophyta</taxon>
        <taxon>Magnoliopsida</taxon>
        <taxon>eudicotyledons</taxon>
        <taxon>Gunneridae</taxon>
        <taxon>Pentapetalae</taxon>
        <taxon>rosids</taxon>
        <taxon>malvids</taxon>
        <taxon>Myrtales</taxon>
        <taxon>Lythraceae</taxon>
        <taxon>Punica</taxon>
    </lineage>
</organism>
<keyword evidence="3" id="KW-1185">Reference proteome</keyword>
<protein>
    <submittedName>
        <fullName evidence="2">Uncharacterized protein</fullName>
    </submittedName>
</protein>
<comment type="caution">
    <text evidence="2">The sequence shown here is derived from an EMBL/GenBank/DDBJ whole genome shotgun (WGS) entry which is preliminary data.</text>
</comment>
<evidence type="ECO:0000256" key="1">
    <source>
        <dbReference type="SAM" id="MobiDB-lite"/>
    </source>
</evidence>
<name>A0A2I0HVS8_PUNGR</name>
<evidence type="ECO:0000313" key="3">
    <source>
        <dbReference type="Proteomes" id="UP000233551"/>
    </source>
</evidence>
<proteinExistence type="predicted"/>
<accession>A0A2I0HVS8</accession>
<gene>
    <name evidence="2" type="ORF">CRG98_043823</name>
</gene>